<gene>
    <name evidence="1" type="ORF">PC117_g16988</name>
</gene>
<dbReference type="EMBL" id="RCMK01000621">
    <property type="protein sequence ID" value="KAG2918731.1"/>
    <property type="molecule type" value="Genomic_DNA"/>
</dbReference>
<comment type="caution">
    <text evidence="1">The sequence shown here is derived from an EMBL/GenBank/DDBJ whole genome shotgun (WGS) entry which is preliminary data.</text>
</comment>
<organism evidence="1 2">
    <name type="scientific">Phytophthora cactorum</name>
    <dbReference type="NCBI Taxonomy" id="29920"/>
    <lineage>
        <taxon>Eukaryota</taxon>
        <taxon>Sar</taxon>
        <taxon>Stramenopiles</taxon>
        <taxon>Oomycota</taxon>
        <taxon>Peronosporomycetes</taxon>
        <taxon>Peronosporales</taxon>
        <taxon>Peronosporaceae</taxon>
        <taxon>Phytophthora</taxon>
    </lineage>
</organism>
<reference evidence="1" key="1">
    <citation type="submission" date="2018-10" db="EMBL/GenBank/DDBJ databases">
        <title>Effector identification in a new, highly contiguous assembly of the strawberry crown rot pathogen Phytophthora cactorum.</title>
        <authorList>
            <person name="Armitage A.D."/>
            <person name="Nellist C.F."/>
            <person name="Bates H."/>
            <person name="Vickerstaff R.J."/>
            <person name="Harrison R.J."/>
        </authorList>
    </citation>
    <scope>NUCLEOTIDE SEQUENCE</scope>
    <source>
        <strain evidence="1">4040</strain>
    </source>
</reference>
<name>A0A8T1K5N1_9STRA</name>
<proteinExistence type="predicted"/>
<evidence type="ECO:0000313" key="1">
    <source>
        <dbReference type="EMBL" id="KAG2918731.1"/>
    </source>
</evidence>
<accession>A0A8T1K5N1</accession>
<dbReference type="Proteomes" id="UP000736787">
    <property type="component" value="Unassembled WGS sequence"/>
</dbReference>
<protein>
    <submittedName>
        <fullName evidence="1">Uncharacterized protein</fullName>
    </submittedName>
</protein>
<dbReference type="AlphaFoldDB" id="A0A8T1K5N1"/>
<evidence type="ECO:0000313" key="2">
    <source>
        <dbReference type="Proteomes" id="UP000736787"/>
    </source>
</evidence>
<sequence length="70" mass="7639">MDESTFFYKAVPRGLICRKSAPSLKQDKARVTMACCANADGSEKPPLLFRAQQRDPDGTKTNLNAAVHGN</sequence>